<dbReference type="EMBL" id="NIOF01000003">
    <property type="protein sequence ID" value="OWQ91445.1"/>
    <property type="molecule type" value="Genomic_DNA"/>
</dbReference>
<evidence type="ECO:0000313" key="1">
    <source>
        <dbReference type="EMBL" id="OWQ91445.1"/>
    </source>
</evidence>
<protein>
    <submittedName>
        <fullName evidence="1">Uncharacterized protein</fullName>
    </submittedName>
</protein>
<evidence type="ECO:0000313" key="2">
    <source>
        <dbReference type="Proteomes" id="UP000197468"/>
    </source>
</evidence>
<gene>
    <name evidence="1" type="ORF">CDN99_09840</name>
</gene>
<sequence length="100" mass="11145">MTMDGLTSDQRALAECICEISERRYRAGWMLGIEAEVWHDLVGAQGGTYRRGLSSEEFQRLKTLSDRCGGWIALDHEGDCGFVAMEDWLARCAADDGIGR</sequence>
<keyword evidence="2" id="KW-1185">Reference proteome</keyword>
<dbReference type="AlphaFoldDB" id="A0A246JFQ5"/>
<dbReference type="Proteomes" id="UP000197468">
    <property type="component" value="Unassembled WGS sequence"/>
</dbReference>
<proteinExistence type="predicted"/>
<accession>A0A246JFQ5</accession>
<reference evidence="1 2" key="1">
    <citation type="journal article" date="2008" name="Int. J. Syst. Evol. Microbiol.">
        <title>Description of Roseateles aquatilis sp. nov. and Roseateles terrae sp. nov., in the class Betaproteobacteria, and emended description of the genus Roseateles.</title>
        <authorList>
            <person name="Gomila M."/>
            <person name="Bowien B."/>
            <person name="Falsen E."/>
            <person name="Moore E.R."/>
            <person name="Lalucat J."/>
        </authorList>
    </citation>
    <scope>NUCLEOTIDE SEQUENCE [LARGE SCALE GENOMIC DNA]</scope>
    <source>
        <strain evidence="1 2">CCUG 48205</strain>
    </source>
</reference>
<name>A0A246JFQ5_9BURK</name>
<comment type="caution">
    <text evidence="1">The sequence shown here is derived from an EMBL/GenBank/DDBJ whole genome shotgun (WGS) entry which is preliminary data.</text>
</comment>
<organism evidence="1 2">
    <name type="scientific">Roseateles aquatilis</name>
    <dbReference type="NCBI Taxonomy" id="431061"/>
    <lineage>
        <taxon>Bacteria</taxon>
        <taxon>Pseudomonadati</taxon>
        <taxon>Pseudomonadota</taxon>
        <taxon>Betaproteobacteria</taxon>
        <taxon>Burkholderiales</taxon>
        <taxon>Sphaerotilaceae</taxon>
        <taxon>Roseateles</taxon>
    </lineage>
</organism>